<gene>
    <name evidence="1" type="ORF">Tci_639343</name>
</gene>
<feature type="non-terminal residue" evidence="1">
    <location>
        <position position="1"/>
    </location>
</feature>
<organism evidence="1">
    <name type="scientific">Tanacetum cinerariifolium</name>
    <name type="common">Dalmatian daisy</name>
    <name type="synonym">Chrysanthemum cinerariifolium</name>
    <dbReference type="NCBI Taxonomy" id="118510"/>
    <lineage>
        <taxon>Eukaryota</taxon>
        <taxon>Viridiplantae</taxon>
        <taxon>Streptophyta</taxon>
        <taxon>Embryophyta</taxon>
        <taxon>Tracheophyta</taxon>
        <taxon>Spermatophyta</taxon>
        <taxon>Magnoliopsida</taxon>
        <taxon>eudicotyledons</taxon>
        <taxon>Gunneridae</taxon>
        <taxon>Pentapetalae</taxon>
        <taxon>asterids</taxon>
        <taxon>campanulids</taxon>
        <taxon>Asterales</taxon>
        <taxon>Asteraceae</taxon>
        <taxon>Asteroideae</taxon>
        <taxon>Anthemideae</taxon>
        <taxon>Anthemidinae</taxon>
        <taxon>Tanacetum</taxon>
    </lineage>
</organism>
<evidence type="ECO:0000313" key="1">
    <source>
        <dbReference type="EMBL" id="GFA67371.1"/>
    </source>
</evidence>
<comment type="caution">
    <text evidence="1">The sequence shown here is derived from an EMBL/GenBank/DDBJ whole genome shotgun (WGS) entry which is preliminary data.</text>
</comment>
<protein>
    <submittedName>
        <fullName evidence="1">Uncharacterized protein</fullName>
    </submittedName>
</protein>
<dbReference type="AlphaFoldDB" id="A0A699JZM3"/>
<reference evidence="1" key="1">
    <citation type="journal article" date="2019" name="Sci. Rep.">
        <title>Draft genome of Tanacetum cinerariifolium, the natural source of mosquito coil.</title>
        <authorList>
            <person name="Yamashiro T."/>
            <person name="Shiraishi A."/>
            <person name="Satake H."/>
            <person name="Nakayama K."/>
        </authorList>
    </citation>
    <scope>NUCLEOTIDE SEQUENCE</scope>
</reference>
<proteinExistence type="predicted"/>
<sequence length="31" mass="3522">SAIFTAVALFFFSNGNILHWQWELLLVLGTL</sequence>
<dbReference type="EMBL" id="BKCJ010466448">
    <property type="protein sequence ID" value="GFA67371.1"/>
    <property type="molecule type" value="Genomic_DNA"/>
</dbReference>
<name>A0A699JZM3_TANCI</name>
<accession>A0A699JZM3</accession>